<dbReference type="InterPro" id="IPR004629">
    <property type="entry name" value="WecG_TagA_CpsF"/>
</dbReference>
<dbReference type="Proteomes" id="UP000230729">
    <property type="component" value="Unassembled WGS sequence"/>
</dbReference>
<dbReference type="AlphaFoldDB" id="A0A2G9ZKI0"/>
<dbReference type="PANTHER" id="PTHR34136:SF1">
    <property type="entry name" value="UDP-N-ACETYL-D-MANNOSAMINURONIC ACID TRANSFERASE"/>
    <property type="match status" value="1"/>
</dbReference>
<feature type="domain" description="Nudix hydrolase" evidence="3">
    <location>
        <begin position="285"/>
        <end position="422"/>
    </location>
</feature>
<protein>
    <recommendedName>
        <fullName evidence="3">Nudix hydrolase domain-containing protein</fullName>
    </recommendedName>
</protein>
<dbReference type="InterPro" id="IPR000086">
    <property type="entry name" value="NUDIX_hydrolase_dom"/>
</dbReference>
<comment type="caution">
    <text evidence="4">The sequence shown here is derived from an EMBL/GenBank/DDBJ whole genome shotgun (WGS) entry which is preliminary data.</text>
</comment>
<sequence>MIFLRLNLLCGNSDYYPHNPIKLGQFINFGKNMSYKYYPSGQTPVEILRIKIDSLSKPAVLSQAKSWLEKDGFHYLTTVNPEFVLSAKKDEEFFHLLNTSDLNVPDGFGLVLAAFFLGRKLHRYPGADLMFDLLDWAKKEKCPVGFIHWSKSHTSTQELSSALRARFPGLDFRICGAERGLDWSDADFVAFRPLLVFVSLGAPWQEKFIQHYLCPLAFVRLAIGIGGAVDFLSGRVRRAPVLMRKLGLEWLWRLICQPRRIKRIFNATAVFFYRFLRWRFVQPFFHRPNVACLLFKKEYGNYYILIFERVDEAGHWQIPQGGRDGQEAGIAGLRELREELNTKRFRLIREWPEIHRYDFKTIPGRYGWRGQKQSLIVAEFLGRDQDIHLNDWEYRHWRWVKADDLVKAVHPLRQPGAAKFIARFQNLIEQKII</sequence>
<dbReference type="Gene3D" id="3.90.79.10">
    <property type="entry name" value="Nucleoside Triphosphate Pyrophosphohydrolase"/>
    <property type="match status" value="1"/>
</dbReference>
<dbReference type="PROSITE" id="PS51462">
    <property type="entry name" value="NUDIX"/>
    <property type="match status" value="1"/>
</dbReference>
<keyword evidence="2" id="KW-0808">Transferase</keyword>
<dbReference type="CDD" id="cd06533">
    <property type="entry name" value="Glyco_transf_WecG_TagA"/>
    <property type="match status" value="1"/>
</dbReference>
<keyword evidence="1" id="KW-0328">Glycosyltransferase</keyword>
<dbReference type="GO" id="GO:0016758">
    <property type="term" value="F:hexosyltransferase activity"/>
    <property type="evidence" value="ECO:0007669"/>
    <property type="project" value="TreeGrafter"/>
</dbReference>
<evidence type="ECO:0000259" key="3">
    <source>
        <dbReference type="PROSITE" id="PS51462"/>
    </source>
</evidence>
<dbReference type="Pfam" id="PF03808">
    <property type="entry name" value="Glyco_tran_WecG"/>
    <property type="match status" value="1"/>
</dbReference>
<name>A0A2G9ZKI0_9BACT</name>
<reference evidence="4 5" key="1">
    <citation type="submission" date="2017-09" db="EMBL/GenBank/DDBJ databases">
        <title>Depth-based differentiation of microbial function through sediment-hosted aquifers and enrichment of novel symbionts in the deep terrestrial subsurface.</title>
        <authorList>
            <person name="Probst A.J."/>
            <person name="Ladd B."/>
            <person name="Jarett J.K."/>
            <person name="Geller-Mcgrath D.E."/>
            <person name="Sieber C.M."/>
            <person name="Emerson J.B."/>
            <person name="Anantharaman K."/>
            <person name="Thomas B.C."/>
            <person name="Malmstrom R."/>
            <person name="Stieglmeier M."/>
            <person name="Klingl A."/>
            <person name="Woyke T."/>
            <person name="Ryan C.M."/>
            <person name="Banfield J.F."/>
        </authorList>
    </citation>
    <scope>NUCLEOTIDE SEQUENCE [LARGE SCALE GENOMIC DNA]</scope>
    <source>
        <strain evidence="4">CG23_combo_of_CG06-09_8_20_14_all_49_15</strain>
    </source>
</reference>
<evidence type="ECO:0000256" key="1">
    <source>
        <dbReference type="ARBA" id="ARBA00022676"/>
    </source>
</evidence>
<dbReference type="EMBL" id="PCSD01000075">
    <property type="protein sequence ID" value="PIP33664.1"/>
    <property type="molecule type" value="Genomic_DNA"/>
</dbReference>
<evidence type="ECO:0000256" key="2">
    <source>
        <dbReference type="ARBA" id="ARBA00022679"/>
    </source>
</evidence>
<dbReference type="PANTHER" id="PTHR34136">
    <property type="match status" value="1"/>
</dbReference>
<evidence type="ECO:0000313" key="4">
    <source>
        <dbReference type="EMBL" id="PIP33664.1"/>
    </source>
</evidence>
<dbReference type="Pfam" id="PF00293">
    <property type="entry name" value="NUDIX"/>
    <property type="match status" value="1"/>
</dbReference>
<dbReference type="InterPro" id="IPR015797">
    <property type="entry name" value="NUDIX_hydrolase-like_dom_sf"/>
</dbReference>
<gene>
    <name evidence="4" type="ORF">COX22_03260</name>
</gene>
<proteinExistence type="predicted"/>
<evidence type="ECO:0000313" key="5">
    <source>
        <dbReference type="Proteomes" id="UP000230729"/>
    </source>
</evidence>
<organism evidence="4 5">
    <name type="scientific">Candidatus Falkowbacteria bacterium CG23_combo_of_CG06-09_8_20_14_all_49_15</name>
    <dbReference type="NCBI Taxonomy" id="1974572"/>
    <lineage>
        <taxon>Bacteria</taxon>
        <taxon>Candidatus Falkowiibacteriota</taxon>
    </lineage>
</organism>
<dbReference type="NCBIfam" id="TIGR00696">
    <property type="entry name" value="wecG_tagA_cpsF"/>
    <property type="match status" value="1"/>
</dbReference>
<dbReference type="SUPFAM" id="SSF55811">
    <property type="entry name" value="Nudix"/>
    <property type="match status" value="1"/>
</dbReference>
<accession>A0A2G9ZKI0</accession>